<evidence type="ECO:0000256" key="18">
    <source>
        <dbReference type="PIRNR" id="PIRNR001563"/>
    </source>
</evidence>
<comment type="catalytic activity">
    <reaction evidence="16">
        <text>(6S)-5,6,7,8-tetrahydrofolyl-(gamma-L-Glu)(n) + L-glutamate + ATP = (6S)-5,6,7,8-tetrahydrofolyl-(gamma-L-Glu)(n+1) + ADP + phosphate + H(+)</text>
        <dbReference type="Rhea" id="RHEA:10580"/>
        <dbReference type="Rhea" id="RHEA-COMP:14738"/>
        <dbReference type="Rhea" id="RHEA-COMP:14740"/>
        <dbReference type="ChEBI" id="CHEBI:15378"/>
        <dbReference type="ChEBI" id="CHEBI:29985"/>
        <dbReference type="ChEBI" id="CHEBI:30616"/>
        <dbReference type="ChEBI" id="CHEBI:43474"/>
        <dbReference type="ChEBI" id="CHEBI:141005"/>
        <dbReference type="ChEBI" id="CHEBI:456216"/>
        <dbReference type="EC" id="6.3.2.17"/>
    </reaction>
</comment>
<keyword evidence="9 18" id="KW-0436">Ligase</keyword>
<dbReference type="Proteomes" id="UP000216024">
    <property type="component" value="Unassembled WGS sequence"/>
</dbReference>
<proteinExistence type="inferred from homology"/>
<dbReference type="PROSITE" id="PS01012">
    <property type="entry name" value="FOLYLPOLYGLU_SYNT_2"/>
    <property type="match status" value="1"/>
</dbReference>
<dbReference type="Pfam" id="PF02875">
    <property type="entry name" value="Mur_ligase_C"/>
    <property type="match status" value="1"/>
</dbReference>
<comment type="catalytic activity">
    <reaction evidence="17">
        <text>7,8-dihydropteroate + L-glutamate + ATP = 7,8-dihydrofolate + ADP + phosphate + H(+)</text>
        <dbReference type="Rhea" id="RHEA:23584"/>
        <dbReference type="ChEBI" id="CHEBI:15378"/>
        <dbReference type="ChEBI" id="CHEBI:17839"/>
        <dbReference type="ChEBI" id="CHEBI:29985"/>
        <dbReference type="ChEBI" id="CHEBI:30616"/>
        <dbReference type="ChEBI" id="CHEBI:43474"/>
        <dbReference type="ChEBI" id="CHEBI:57451"/>
        <dbReference type="ChEBI" id="CHEBI:456216"/>
        <dbReference type="EC" id="6.3.2.12"/>
    </reaction>
</comment>
<keyword evidence="13" id="KW-0460">Magnesium</keyword>
<dbReference type="GO" id="GO:0005737">
    <property type="term" value="C:cytoplasm"/>
    <property type="evidence" value="ECO:0007669"/>
    <property type="project" value="TreeGrafter"/>
</dbReference>
<dbReference type="FunFam" id="3.40.1190.10:FF:000004">
    <property type="entry name" value="Dihydrofolate synthase/folylpolyglutamate synthase"/>
    <property type="match status" value="1"/>
</dbReference>
<dbReference type="Pfam" id="PF08245">
    <property type="entry name" value="Mur_ligase_M"/>
    <property type="match status" value="1"/>
</dbReference>
<dbReference type="PANTHER" id="PTHR11136">
    <property type="entry name" value="FOLYLPOLYGLUTAMATE SYNTHASE-RELATED"/>
    <property type="match status" value="1"/>
</dbReference>
<comment type="cofactor">
    <cofactor evidence="1">
        <name>Mg(2+)</name>
        <dbReference type="ChEBI" id="CHEBI:18420"/>
    </cofactor>
</comment>
<sequence length="425" mass="47542">MKHSEALEYIHSTYKFGSKLGLDNINYLLGLMGNPHEKLKVIHVAGTNGKGSTSNYIATVLKESGYKVGLFTSPYLEEFEERIRINGENIPKDRLGQVTSKVKECVDKMLEAGESHPTEFEVVTAIGFQYFKEEEADFVVLEVGMGGRLDSTNVVKQPLVSVITPIALDHTNFLGNTIEKIAFEKAGIIKAECPVVCYPQEAGAIQVIKDICTEKNSKLYEVDIDKVNIKETNEYGQTFDFLEYEDVNIKMLGAHQCNNAAVAIKVLEILSKDYEVNIDKKHIYEGLKKSVWPGRIEILRNDPTIIIDGAHNYHGIKSLSNLIKNNFKDKNIILGLGILGDKDVEPMVSEIAPLASKIVLTEPNNPRKMKAEDLSEIVKKYCSHIYIEKEIKDAANKVIEISDKEDIILFAGSLYMIGEVRSLLK</sequence>
<evidence type="ECO:0000256" key="16">
    <source>
        <dbReference type="ARBA" id="ARBA00047493"/>
    </source>
</evidence>
<gene>
    <name evidence="21" type="ORF">CCE28_09695</name>
</gene>
<evidence type="ECO:0000256" key="3">
    <source>
        <dbReference type="ARBA" id="ARBA00005150"/>
    </source>
</evidence>
<evidence type="ECO:0000256" key="10">
    <source>
        <dbReference type="ARBA" id="ARBA00022723"/>
    </source>
</evidence>
<evidence type="ECO:0000256" key="8">
    <source>
        <dbReference type="ARBA" id="ARBA00019357"/>
    </source>
</evidence>
<dbReference type="InterPro" id="IPR036615">
    <property type="entry name" value="Mur_ligase_C_dom_sf"/>
</dbReference>
<dbReference type="AlphaFoldDB" id="A0A267MIT5"/>
<dbReference type="InterPro" id="IPR004101">
    <property type="entry name" value="Mur_ligase_C"/>
</dbReference>
<evidence type="ECO:0000256" key="14">
    <source>
        <dbReference type="ARBA" id="ARBA00022909"/>
    </source>
</evidence>
<accession>A0A267MIT5</accession>
<dbReference type="GO" id="GO:0004326">
    <property type="term" value="F:tetrahydrofolylpolyglutamate synthase activity"/>
    <property type="evidence" value="ECO:0007669"/>
    <property type="project" value="UniProtKB-EC"/>
</dbReference>
<dbReference type="SUPFAM" id="SSF53623">
    <property type="entry name" value="MurD-like peptide ligases, catalytic domain"/>
    <property type="match status" value="1"/>
</dbReference>
<evidence type="ECO:0000313" key="21">
    <source>
        <dbReference type="EMBL" id="PAB59479.1"/>
    </source>
</evidence>
<comment type="pathway">
    <text evidence="3">Cofactor biosynthesis; tetrahydrofolylpolyglutamate biosynthesis.</text>
</comment>
<evidence type="ECO:0000256" key="4">
    <source>
        <dbReference type="ARBA" id="ARBA00008276"/>
    </source>
</evidence>
<keyword evidence="14" id="KW-0289">Folate biosynthesis</keyword>
<dbReference type="EC" id="6.3.2.12" evidence="6"/>
<evidence type="ECO:0000256" key="7">
    <source>
        <dbReference type="ARBA" id="ARBA00013025"/>
    </source>
</evidence>
<dbReference type="InterPro" id="IPR018109">
    <property type="entry name" value="Folylpolyglutamate_synth_CS"/>
</dbReference>
<dbReference type="Gene3D" id="3.40.1190.10">
    <property type="entry name" value="Mur-like, catalytic domain"/>
    <property type="match status" value="1"/>
</dbReference>
<dbReference type="Gene3D" id="3.90.190.20">
    <property type="entry name" value="Mur ligase, C-terminal domain"/>
    <property type="match status" value="1"/>
</dbReference>
<dbReference type="NCBIfam" id="TIGR01499">
    <property type="entry name" value="folC"/>
    <property type="match status" value="1"/>
</dbReference>
<dbReference type="PIRSF" id="PIRSF001563">
    <property type="entry name" value="Folylpolyglu_synth"/>
    <property type="match status" value="1"/>
</dbReference>
<feature type="domain" description="Mur ligase C-terminal" evidence="19">
    <location>
        <begin position="294"/>
        <end position="413"/>
    </location>
</feature>
<comment type="subunit">
    <text evidence="5">Monomer.</text>
</comment>
<dbReference type="GO" id="GO:0046872">
    <property type="term" value="F:metal ion binding"/>
    <property type="evidence" value="ECO:0007669"/>
    <property type="project" value="UniProtKB-KW"/>
</dbReference>
<dbReference type="InterPro" id="IPR001645">
    <property type="entry name" value="Folylpolyglutamate_synth"/>
</dbReference>
<dbReference type="GO" id="GO:0008841">
    <property type="term" value="F:dihydrofolate synthase activity"/>
    <property type="evidence" value="ECO:0007669"/>
    <property type="project" value="UniProtKB-EC"/>
</dbReference>
<keyword evidence="12 18" id="KW-0067">ATP-binding</keyword>
<dbReference type="OrthoDB" id="9809356at2"/>
<dbReference type="PANTHER" id="PTHR11136:SF0">
    <property type="entry name" value="DIHYDROFOLATE SYNTHETASE-RELATED"/>
    <property type="match status" value="1"/>
</dbReference>
<dbReference type="GO" id="GO:0005524">
    <property type="term" value="F:ATP binding"/>
    <property type="evidence" value="ECO:0007669"/>
    <property type="project" value="UniProtKB-KW"/>
</dbReference>
<evidence type="ECO:0000256" key="17">
    <source>
        <dbReference type="ARBA" id="ARBA00049161"/>
    </source>
</evidence>
<evidence type="ECO:0000256" key="13">
    <source>
        <dbReference type="ARBA" id="ARBA00022842"/>
    </source>
</evidence>
<evidence type="ECO:0000256" key="5">
    <source>
        <dbReference type="ARBA" id="ARBA00011245"/>
    </source>
</evidence>
<evidence type="ECO:0000256" key="12">
    <source>
        <dbReference type="ARBA" id="ARBA00022840"/>
    </source>
</evidence>
<evidence type="ECO:0000256" key="9">
    <source>
        <dbReference type="ARBA" id="ARBA00022598"/>
    </source>
</evidence>
<evidence type="ECO:0000256" key="1">
    <source>
        <dbReference type="ARBA" id="ARBA00001946"/>
    </source>
</evidence>
<evidence type="ECO:0000256" key="2">
    <source>
        <dbReference type="ARBA" id="ARBA00004799"/>
    </source>
</evidence>
<dbReference type="GO" id="GO:0046656">
    <property type="term" value="P:folic acid biosynthetic process"/>
    <property type="evidence" value="ECO:0007669"/>
    <property type="project" value="UniProtKB-KW"/>
</dbReference>
<dbReference type="InterPro" id="IPR013221">
    <property type="entry name" value="Mur_ligase_cen"/>
</dbReference>
<organism evidence="21 22">
    <name type="scientific">Anaeromicrobium sediminis</name>
    <dbReference type="NCBI Taxonomy" id="1478221"/>
    <lineage>
        <taxon>Bacteria</taxon>
        <taxon>Bacillati</taxon>
        <taxon>Bacillota</taxon>
        <taxon>Clostridia</taxon>
        <taxon>Peptostreptococcales</taxon>
        <taxon>Thermotaleaceae</taxon>
        <taxon>Anaeromicrobium</taxon>
    </lineage>
</organism>
<keyword evidence="10" id="KW-0479">Metal-binding</keyword>
<reference evidence="21 22" key="1">
    <citation type="submission" date="2017-06" db="EMBL/GenBank/DDBJ databases">
        <title>Draft genome sequence of anaerobic fermentative bacterium Anaeromicrobium sediminis DY2726D isolated from West Pacific Ocean sediments.</title>
        <authorList>
            <person name="Zeng X."/>
        </authorList>
    </citation>
    <scope>NUCLEOTIDE SEQUENCE [LARGE SCALE GENOMIC DNA]</scope>
    <source>
        <strain evidence="21 22">DY2726D</strain>
    </source>
</reference>
<dbReference type="RefSeq" id="WP_095133394.1">
    <property type="nucleotide sequence ID" value="NZ_NIBG01000007.1"/>
</dbReference>
<comment type="pathway">
    <text evidence="2">Cofactor biosynthesis; tetrahydrofolate biosynthesis; 7,8-dihydrofolate from 2-amino-4-hydroxy-6-hydroxymethyl-7,8-dihydropteridine diphosphate and 4-aminobenzoate: step 2/2.</text>
</comment>
<evidence type="ECO:0000256" key="15">
    <source>
        <dbReference type="ARBA" id="ARBA00030592"/>
    </source>
</evidence>
<evidence type="ECO:0000259" key="20">
    <source>
        <dbReference type="Pfam" id="PF08245"/>
    </source>
</evidence>
<comment type="caution">
    <text evidence="21">The sequence shown here is derived from an EMBL/GenBank/DDBJ whole genome shotgun (WGS) entry which is preliminary data.</text>
</comment>
<feature type="domain" description="Mur ligase central" evidence="20">
    <location>
        <begin position="44"/>
        <end position="266"/>
    </location>
</feature>
<comment type="similarity">
    <text evidence="4 18">Belongs to the folylpolyglutamate synthase family.</text>
</comment>
<protein>
    <recommendedName>
        <fullName evidence="8">Dihydrofolate synthase/folylpolyglutamate synthase</fullName>
        <ecNumber evidence="6">6.3.2.12</ecNumber>
        <ecNumber evidence="7">6.3.2.17</ecNumber>
    </recommendedName>
    <alternativeName>
        <fullName evidence="15">Tetrahydrofolylpolyglutamate synthase</fullName>
    </alternativeName>
</protein>
<dbReference type="EC" id="6.3.2.17" evidence="7"/>
<keyword evidence="11 18" id="KW-0547">Nucleotide-binding</keyword>
<keyword evidence="22" id="KW-1185">Reference proteome</keyword>
<dbReference type="SUPFAM" id="SSF53244">
    <property type="entry name" value="MurD-like peptide ligases, peptide-binding domain"/>
    <property type="match status" value="1"/>
</dbReference>
<evidence type="ECO:0000313" key="22">
    <source>
        <dbReference type="Proteomes" id="UP000216024"/>
    </source>
</evidence>
<dbReference type="InterPro" id="IPR036565">
    <property type="entry name" value="Mur-like_cat_sf"/>
</dbReference>
<evidence type="ECO:0000259" key="19">
    <source>
        <dbReference type="Pfam" id="PF02875"/>
    </source>
</evidence>
<dbReference type="EMBL" id="NIBG01000007">
    <property type="protein sequence ID" value="PAB59479.1"/>
    <property type="molecule type" value="Genomic_DNA"/>
</dbReference>
<name>A0A267MIT5_9FIRM</name>
<dbReference type="PROSITE" id="PS01011">
    <property type="entry name" value="FOLYLPOLYGLU_SYNT_1"/>
    <property type="match status" value="1"/>
</dbReference>
<evidence type="ECO:0000256" key="11">
    <source>
        <dbReference type="ARBA" id="ARBA00022741"/>
    </source>
</evidence>
<evidence type="ECO:0000256" key="6">
    <source>
        <dbReference type="ARBA" id="ARBA00013023"/>
    </source>
</evidence>